<organism evidence="2 3">
    <name type="scientific">Bifidobacterium cuniculi</name>
    <dbReference type="NCBI Taxonomy" id="1688"/>
    <lineage>
        <taxon>Bacteria</taxon>
        <taxon>Bacillati</taxon>
        <taxon>Actinomycetota</taxon>
        <taxon>Actinomycetes</taxon>
        <taxon>Bifidobacteriales</taxon>
        <taxon>Bifidobacteriaceae</taxon>
        <taxon>Bifidobacterium</taxon>
    </lineage>
</organism>
<dbReference type="AlphaFoldDB" id="A0A087AW16"/>
<feature type="transmembrane region" description="Helical" evidence="1">
    <location>
        <begin position="20"/>
        <end position="50"/>
    </location>
</feature>
<evidence type="ECO:0008006" key="4">
    <source>
        <dbReference type="Google" id="ProtNLM"/>
    </source>
</evidence>
<sequence>MSNRHPFVSERREGRPWFEWTVAAVTAASALIAFLGCTMAATVMLAVAAIGSGAIRIVLKDASPWKVRSCAFDAACGIGIGVLLLMLYVGILLLDH</sequence>
<name>A0A087AW16_9BIFI</name>
<keyword evidence="3" id="KW-1185">Reference proteome</keyword>
<dbReference type="STRING" id="1688.BCUN_0799"/>
<feature type="transmembrane region" description="Helical" evidence="1">
    <location>
        <begin position="71"/>
        <end position="94"/>
    </location>
</feature>
<comment type="caution">
    <text evidence="2">The sequence shown here is derived from an EMBL/GenBank/DDBJ whole genome shotgun (WGS) entry which is preliminary data.</text>
</comment>
<keyword evidence="1" id="KW-0812">Transmembrane</keyword>
<evidence type="ECO:0000313" key="3">
    <source>
        <dbReference type="Proteomes" id="UP000029067"/>
    </source>
</evidence>
<dbReference type="EMBL" id="JGYV01000010">
    <property type="protein sequence ID" value="KFI62966.1"/>
    <property type="molecule type" value="Genomic_DNA"/>
</dbReference>
<keyword evidence="1" id="KW-0472">Membrane</keyword>
<gene>
    <name evidence="2" type="ORF">BCUN_0799</name>
</gene>
<protein>
    <recommendedName>
        <fullName evidence="4">Rod shape-determining protein RodA</fullName>
    </recommendedName>
</protein>
<reference evidence="2 3" key="1">
    <citation type="submission" date="2014-03" db="EMBL/GenBank/DDBJ databases">
        <title>Genomics of Bifidobacteria.</title>
        <authorList>
            <person name="Ventura M."/>
            <person name="Milani C."/>
            <person name="Lugli G.A."/>
        </authorList>
    </citation>
    <scope>NUCLEOTIDE SEQUENCE [LARGE SCALE GENOMIC DNA]</scope>
    <source>
        <strain evidence="2 3">LMG 10738</strain>
    </source>
</reference>
<proteinExistence type="predicted"/>
<evidence type="ECO:0000256" key="1">
    <source>
        <dbReference type="SAM" id="Phobius"/>
    </source>
</evidence>
<dbReference type="Proteomes" id="UP000029067">
    <property type="component" value="Unassembled WGS sequence"/>
</dbReference>
<dbReference type="RefSeq" id="WP_033515929.1">
    <property type="nucleotide sequence ID" value="NZ_JGYV01000010.1"/>
</dbReference>
<accession>A0A087AW16</accession>
<evidence type="ECO:0000313" key="2">
    <source>
        <dbReference type="EMBL" id="KFI62966.1"/>
    </source>
</evidence>
<keyword evidence="1" id="KW-1133">Transmembrane helix</keyword>